<evidence type="ECO:0000313" key="1">
    <source>
        <dbReference type="Proteomes" id="UP000095283"/>
    </source>
</evidence>
<accession>A0A1I7WME5</accession>
<dbReference type="AlphaFoldDB" id="A0A1I7WME5"/>
<name>A0A1I7WME5_HETBA</name>
<dbReference type="Proteomes" id="UP000095283">
    <property type="component" value="Unplaced"/>
</dbReference>
<dbReference type="WBParaSite" id="Hba_06250">
    <property type="protein sequence ID" value="Hba_06250"/>
    <property type="gene ID" value="Hba_06250"/>
</dbReference>
<organism evidence="1 2">
    <name type="scientific">Heterorhabditis bacteriophora</name>
    <name type="common">Entomopathogenic nematode worm</name>
    <dbReference type="NCBI Taxonomy" id="37862"/>
    <lineage>
        <taxon>Eukaryota</taxon>
        <taxon>Metazoa</taxon>
        <taxon>Ecdysozoa</taxon>
        <taxon>Nematoda</taxon>
        <taxon>Chromadorea</taxon>
        <taxon>Rhabditida</taxon>
        <taxon>Rhabditina</taxon>
        <taxon>Rhabditomorpha</taxon>
        <taxon>Strongyloidea</taxon>
        <taxon>Heterorhabditidae</taxon>
        <taxon>Heterorhabditis</taxon>
    </lineage>
</organism>
<evidence type="ECO:0000313" key="2">
    <source>
        <dbReference type="WBParaSite" id="Hba_06250"/>
    </source>
</evidence>
<reference evidence="2" key="1">
    <citation type="submission" date="2016-11" db="UniProtKB">
        <authorList>
            <consortium name="WormBaseParasite"/>
        </authorList>
    </citation>
    <scope>IDENTIFICATION</scope>
</reference>
<protein>
    <submittedName>
        <fullName evidence="2">Ribosomal protein S15</fullName>
    </submittedName>
</protein>
<proteinExistence type="predicted"/>
<sequence>MLFSVLNELQNKKSLQFVRNIK</sequence>
<keyword evidence="1" id="KW-1185">Reference proteome</keyword>